<sequence>MKSVSLIGSNIYGPAGIKFSGNFKLENESINVGLVEEEDLSLEQSADPDNRVLIKKRGISCNYRDKSLILKYDKQINALAERGEAGFSYIGSEFVGEVIAVGKNVKTLKIGDRVVANAAYPSYAKGYIGGLPSNHASRRIDDFNENKLIKIPDALTDEIASAFVIAAFTAYSMIRKVVRPNIKVLVTAAKSNTSLAVINALRNFPVEVYAMTSNFRNNKILYDYGVKKVFVVDHNADSYLEADEISDFVNKNGLFDAVIDPLFDIHLGRAIKLMNYDGRYVTCGFYNQFPEFLDNKFHARDSFEDIMKSAMVKNISIIGNCIGVKEDFDLAMEHFLAGKFSILIDKVFFEGEEKEFFDLSYNFKDRLGKVVYLYDKRP</sequence>
<dbReference type="PANTHER" id="PTHR43677:SF4">
    <property type="entry name" value="QUINONE OXIDOREDUCTASE-LIKE PROTEIN 2"/>
    <property type="match status" value="1"/>
</dbReference>
<dbReference type="InterPro" id="IPR020843">
    <property type="entry name" value="ER"/>
</dbReference>
<dbReference type="InterPro" id="IPR011032">
    <property type="entry name" value="GroES-like_sf"/>
</dbReference>
<dbReference type="EMBL" id="CP147988">
    <property type="protein sequence ID" value="WXK49082.1"/>
    <property type="molecule type" value="Genomic_DNA"/>
</dbReference>
<proteinExistence type="predicted"/>
<name>A0ABZ2Q3T4_9FLAO</name>
<dbReference type="InterPro" id="IPR036291">
    <property type="entry name" value="NAD(P)-bd_dom_sf"/>
</dbReference>
<evidence type="ECO:0000313" key="2">
    <source>
        <dbReference type="EMBL" id="WXK49082.1"/>
    </source>
</evidence>
<dbReference type="SUPFAM" id="SSF51735">
    <property type="entry name" value="NAD(P)-binding Rossmann-fold domains"/>
    <property type="match status" value="1"/>
</dbReference>
<dbReference type="Proteomes" id="UP001447857">
    <property type="component" value="Chromosome"/>
</dbReference>
<accession>A0ABZ2Q3T4</accession>
<dbReference type="Pfam" id="PF08240">
    <property type="entry name" value="ADH_N"/>
    <property type="match status" value="1"/>
</dbReference>
<organism evidence="2 3">
    <name type="scientific">Flavobacterium ginsenosidimutans</name>
    <dbReference type="NCBI Taxonomy" id="687844"/>
    <lineage>
        <taxon>Bacteria</taxon>
        <taxon>Pseudomonadati</taxon>
        <taxon>Bacteroidota</taxon>
        <taxon>Flavobacteriia</taxon>
        <taxon>Flavobacteriales</taxon>
        <taxon>Flavobacteriaceae</taxon>
        <taxon>Flavobacterium</taxon>
    </lineage>
</organism>
<evidence type="ECO:0000313" key="3">
    <source>
        <dbReference type="Proteomes" id="UP001447857"/>
    </source>
</evidence>
<dbReference type="SMART" id="SM00829">
    <property type="entry name" value="PKS_ER"/>
    <property type="match status" value="1"/>
</dbReference>
<gene>
    <name evidence="2" type="ORF">V6624_18855</name>
</gene>
<evidence type="ECO:0000259" key="1">
    <source>
        <dbReference type="SMART" id="SM00829"/>
    </source>
</evidence>
<dbReference type="Gene3D" id="3.40.50.720">
    <property type="entry name" value="NAD(P)-binding Rossmann-like Domain"/>
    <property type="match status" value="1"/>
</dbReference>
<dbReference type="InterPro" id="IPR051397">
    <property type="entry name" value="Zn-ADH-like_protein"/>
</dbReference>
<dbReference type="CDD" id="cd05188">
    <property type="entry name" value="MDR"/>
    <property type="match status" value="1"/>
</dbReference>
<reference evidence="2 3" key="1">
    <citation type="submission" date="2024-02" db="EMBL/GenBank/DDBJ databases">
        <title>complete genome of Flavobacterium ginsenosidimutans Str. YTB16.</title>
        <authorList>
            <person name="Wang Q."/>
        </authorList>
    </citation>
    <scope>NUCLEOTIDE SEQUENCE [LARGE SCALE GENOMIC DNA]</scope>
    <source>
        <strain evidence="2 3">YTB16</strain>
    </source>
</reference>
<dbReference type="InterPro" id="IPR013154">
    <property type="entry name" value="ADH-like_N"/>
</dbReference>
<protein>
    <submittedName>
        <fullName evidence="2">Zinc-binding alcohol dehydrogenase family protein</fullName>
    </submittedName>
</protein>
<dbReference type="RefSeq" id="WP_338839778.1">
    <property type="nucleotide sequence ID" value="NZ_CP147988.1"/>
</dbReference>
<dbReference type="SUPFAM" id="SSF50129">
    <property type="entry name" value="GroES-like"/>
    <property type="match status" value="1"/>
</dbReference>
<feature type="domain" description="Enoyl reductase (ER)" evidence="1">
    <location>
        <begin position="33"/>
        <end position="344"/>
    </location>
</feature>
<dbReference type="PANTHER" id="PTHR43677">
    <property type="entry name" value="SHORT-CHAIN DEHYDROGENASE/REDUCTASE"/>
    <property type="match status" value="1"/>
</dbReference>
<dbReference type="Gene3D" id="3.90.180.10">
    <property type="entry name" value="Medium-chain alcohol dehydrogenases, catalytic domain"/>
    <property type="match status" value="1"/>
</dbReference>
<keyword evidence="3" id="KW-1185">Reference proteome</keyword>